<dbReference type="Proteomes" id="UP000245461">
    <property type="component" value="Unassembled WGS sequence"/>
</dbReference>
<evidence type="ECO:0000313" key="3">
    <source>
        <dbReference type="Proteomes" id="UP000245461"/>
    </source>
</evidence>
<keyword evidence="3" id="KW-1185">Reference proteome</keyword>
<feature type="transmembrane region" description="Helical" evidence="1">
    <location>
        <begin position="13"/>
        <end position="30"/>
    </location>
</feature>
<dbReference type="AlphaFoldDB" id="A0A317E6I8"/>
<sequence>MAVFEALPGGSEAAQIYLGLIVYILVLAALRRGLGHLAGIGIVILIGLALEVADVVLLRQSARAALPDLLHFTLAPLALFAAARARLLRL</sequence>
<keyword evidence="1" id="KW-0812">Transmembrane</keyword>
<protein>
    <submittedName>
        <fullName evidence="2">Uncharacterized protein</fullName>
    </submittedName>
</protein>
<evidence type="ECO:0000256" key="1">
    <source>
        <dbReference type="SAM" id="Phobius"/>
    </source>
</evidence>
<proteinExistence type="predicted"/>
<feature type="transmembrane region" description="Helical" evidence="1">
    <location>
        <begin position="37"/>
        <end position="57"/>
    </location>
</feature>
<gene>
    <name evidence="2" type="ORF">DKG74_12265</name>
</gene>
<keyword evidence="1" id="KW-1133">Transmembrane helix</keyword>
<keyword evidence="1" id="KW-0472">Membrane</keyword>
<name>A0A317E6I8_9PROT</name>
<feature type="transmembrane region" description="Helical" evidence="1">
    <location>
        <begin position="69"/>
        <end position="87"/>
    </location>
</feature>
<reference evidence="2 3" key="1">
    <citation type="submission" date="2018-05" db="EMBL/GenBank/DDBJ databases">
        <title>Zavarzinia sp. HR-AS.</title>
        <authorList>
            <person name="Lee Y."/>
            <person name="Jeon C.O."/>
        </authorList>
    </citation>
    <scope>NUCLEOTIDE SEQUENCE [LARGE SCALE GENOMIC DNA]</scope>
    <source>
        <strain evidence="2 3">HR-AS</strain>
    </source>
</reference>
<comment type="caution">
    <text evidence="2">The sequence shown here is derived from an EMBL/GenBank/DDBJ whole genome shotgun (WGS) entry which is preliminary data.</text>
</comment>
<dbReference type="EMBL" id="QGLE01000006">
    <property type="protein sequence ID" value="PWR22637.1"/>
    <property type="molecule type" value="Genomic_DNA"/>
</dbReference>
<accession>A0A317E6I8</accession>
<dbReference type="RefSeq" id="WP_109906141.1">
    <property type="nucleotide sequence ID" value="NZ_QGLE01000006.1"/>
</dbReference>
<evidence type="ECO:0000313" key="2">
    <source>
        <dbReference type="EMBL" id="PWR22637.1"/>
    </source>
</evidence>
<organism evidence="2 3">
    <name type="scientific">Zavarzinia aquatilis</name>
    <dbReference type="NCBI Taxonomy" id="2211142"/>
    <lineage>
        <taxon>Bacteria</taxon>
        <taxon>Pseudomonadati</taxon>
        <taxon>Pseudomonadota</taxon>
        <taxon>Alphaproteobacteria</taxon>
        <taxon>Rhodospirillales</taxon>
        <taxon>Zavarziniaceae</taxon>
        <taxon>Zavarzinia</taxon>
    </lineage>
</organism>